<protein>
    <submittedName>
        <fullName evidence="5">Major facilitator superfamily (MFS) profile domain-containing protein</fullName>
    </submittedName>
</protein>
<dbReference type="GO" id="GO:0022857">
    <property type="term" value="F:transmembrane transporter activity"/>
    <property type="evidence" value="ECO:0007669"/>
    <property type="project" value="InterPro"/>
</dbReference>
<feature type="transmembrane region" description="Helical" evidence="2">
    <location>
        <begin position="35"/>
        <end position="55"/>
    </location>
</feature>
<keyword evidence="2" id="KW-0472">Membrane</keyword>
<evidence type="ECO:0000256" key="2">
    <source>
        <dbReference type="SAM" id="Phobius"/>
    </source>
</evidence>
<reference evidence="5" key="1">
    <citation type="submission" date="2022-11" db="UniProtKB">
        <authorList>
            <consortium name="WormBaseParasite"/>
        </authorList>
    </citation>
    <scope>IDENTIFICATION</scope>
</reference>
<feature type="transmembrane region" description="Helical" evidence="2">
    <location>
        <begin position="123"/>
        <end position="145"/>
    </location>
</feature>
<dbReference type="WBParaSite" id="PDA_v2.g18085.t1">
    <property type="protein sequence ID" value="PDA_v2.g18085.t1"/>
    <property type="gene ID" value="PDA_v2.g18085"/>
</dbReference>
<feature type="domain" description="Major facilitator superfamily (MFS) profile" evidence="3">
    <location>
        <begin position="1"/>
        <end position="408"/>
    </location>
</feature>
<comment type="subcellular location">
    <subcellularLocation>
        <location evidence="1">Membrane</location>
        <topology evidence="1">Multi-pass membrane protein</topology>
    </subcellularLocation>
</comment>
<name>A0A914PJH3_9BILA</name>
<organism evidence="4 5">
    <name type="scientific">Panagrolaimus davidi</name>
    <dbReference type="NCBI Taxonomy" id="227884"/>
    <lineage>
        <taxon>Eukaryota</taxon>
        <taxon>Metazoa</taxon>
        <taxon>Ecdysozoa</taxon>
        <taxon>Nematoda</taxon>
        <taxon>Chromadorea</taxon>
        <taxon>Rhabditida</taxon>
        <taxon>Tylenchina</taxon>
        <taxon>Panagrolaimomorpha</taxon>
        <taxon>Panagrolaimoidea</taxon>
        <taxon>Panagrolaimidae</taxon>
        <taxon>Panagrolaimus</taxon>
    </lineage>
</organism>
<feature type="transmembrane region" description="Helical" evidence="2">
    <location>
        <begin position="157"/>
        <end position="175"/>
    </location>
</feature>
<dbReference type="InterPro" id="IPR020846">
    <property type="entry name" value="MFS_dom"/>
</dbReference>
<feature type="transmembrane region" description="Helical" evidence="2">
    <location>
        <begin position="95"/>
        <end position="116"/>
    </location>
</feature>
<dbReference type="SUPFAM" id="SSF103473">
    <property type="entry name" value="MFS general substrate transporter"/>
    <property type="match status" value="1"/>
</dbReference>
<feature type="transmembrane region" description="Helical" evidence="2">
    <location>
        <begin position="291"/>
        <end position="312"/>
    </location>
</feature>
<dbReference type="GO" id="GO:0016020">
    <property type="term" value="C:membrane"/>
    <property type="evidence" value="ECO:0007669"/>
    <property type="project" value="UniProtKB-SubCell"/>
</dbReference>
<dbReference type="Pfam" id="PF07690">
    <property type="entry name" value="MFS_1"/>
    <property type="match status" value="1"/>
</dbReference>
<evidence type="ECO:0000313" key="4">
    <source>
        <dbReference type="Proteomes" id="UP000887578"/>
    </source>
</evidence>
<keyword evidence="2" id="KW-1133">Transmembrane helix</keyword>
<feature type="transmembrane region" description="Helical" evidence="2">
    <location>
        <begin position="67"/>
        <end position="89"/>
    </location>
</feature>
<evidence type="ECO:0000259" key="3">
    <source>
        <dbReference type="PROSITE" id="PS50850"/>
    </source>
</evidence>
<keyword evidence="4" id="KW-1185">Reference proteome</keyword>
<dbReference type="InterPro" id="IPR036259">
    <property type="entry name" value="MFS_trans_sf"/>
</dbReference>
<dbReference type="PANTHER" id="PTHR45757">
    <property type="entry name" value="PROTEIN CBG23364-RELATED"/>
    <property type="match status" value="1"/>
</dbReference>
<dbReference type="AlphaFoldDB" id="A0A914PJH3"/>
<feature type="transmembrane region" description="Helical" evidence="2">
    <location>
        <begin position="384"/>
        <end position="404"/>
    </location>
</feature>
<feature type="transmembrane region" description="Helical" evidence="2">
    <location>
        <begin position="351"/>
        <end position="372"/>
    </location>
</feature>
<evidence type="ECO:0000313" key="5">
    <source>
        <dbReference type="WBParaSite" id="PDA_v2.g18085.t1"/>
    </source>
</evidence>
<feature type="transmembrane region" description="Helical" evidence="2">
    <location>
        <begin position="318"/>
        <end position="339"/>
    </location>
</feature>
<proteinExistence type="predicted"/>
<dbReference type="PANTHER" id="PTHR45757:SF11">
    <property type="entry name" value="MAJOR FACILITATOR SUPERFAMILY (MFS) PROFILE DOMAIN-CONTAINING PROTEIN"/>
    <property type="match status" value="1"/>
</dbReference>
<dbReference type="Proteomes" id="UP000887578">
    <property type="component" value="Unplaced"/>
</dbReference>
<dbReference type="Gene3D" id="1.20.1250.20">
    <property type="entry name" value="MFS general substrate transporter like domains"/>
    <property type="match status" value="2"/>
</dbReference>
<dbReference type="InterPro" id="IPR011701">
    <property type="entry name" value="MFS"/>
</dbReference>
<feature type="transmembrane region" description="Helical" evidence="2">
    <location>
        <begin position="221"/>
        <end position="239"/>
    </location>
</feature>
<feature type="transmembrane region" description="Helical" evidence="2">
    <location>
        <begin position="259"/>
        <end position="279"/>
    </location>
</feature>
<dbReference type="PROSITE" id="PS50850">
    <property type="entry name" value="MFS"/>
    <property type="match status" value="1"/>
</dbReference>
<accession>A0A914PJH3</accession>
<sequence length="432" mass="48063">MINENDDKNETTFYNSTLKEQNVTKYYSFSAGQKAWLFSAVALGTFIGAVPLTFITSKIGIRIVFTIYGLISAFSTLFLPTAASIGYPFLFSMRVFQGIASAVLFAASGSIVNEWATVEESGLFLAFLSCHHQLAEIFLMPIAGIFCGSNFGWQGVYYLQGSLTFAFFILFFLFYRNSPQKHRNVGEKELLLLNEGKDESEHKNTKQSKIPYKKMIKDKSVLGVWIGAIGSFTGFQLFLQYGPTFLNKVLKINVAKTGIVGAIPFLGALIVKGLSGPLSDRLTFISQKRRCQIFCSISQFSMAFCVATLGWMPIKSEVFAQICFSAAIMFSSLNVVGLIKSAQLQSRQYAHIVMNVIAFINSGIILFLPLFISTFAPNNTYTEWAIIFYSIAIVVTITTTIFNITCEAEPRPWTFENSNESSKDESIKLRPA</sequence>
<keyword evidence="2" id="KW-0812">Transmembrane</keyword>
<evidence type="ECO:0000256" key="1">
    <source>
        <dbReference type="ARBA" id="ARBA00004141"/>
    </source>
</evidence>